<accession>A0A0N0DY42</accession>
<gene>
    <name evidence="2" type="ORF">ABB37_01930</name>
</gene>
<dbReference type="RefSeq" id="XP_015662110.1">
    <property type="nucleotide sequence ID" value="XM_015798632.1"/>
</dbReference>
<feature type="compositionally biased region" description="Low complexity" evidence="1">
    <location>
        <begin position="77"/>
        <end position="91"/>
    </location>
</feature>
<dbReference type="VEuPathDB" id="TriTrypDB:LpyrH10_03_0810"/>
<proteinExistence type="predicted"/>
<feature type="compositionally biased region" description="Low complexity" evidence="1">
    <location>
        <begin position="448"/>
        <end position="468"/>
    </location>
</feature>
<feature type="compositionally biased region" description="Low complexity" evidence="1">
    <location>
        <begin position="180"/>
        <end position="199"/>
    </location>
</feature>
<dbReference type="GeneID" id="26902225"/>
<sequence>MGCNNSKTKSAKKKKGENRQRDGTEPGEMMVSEISRPAAPENAPPPPQQSDAPSSQVAGETAATGGEAQPADDHQSAKPPSEAADPAAEAAEAAKREEEAAVGQGAAAGEEHPSIANRSDKAADASTTEATVTRGPQQDGTSETSELDFQIVSEEAPTFRTENPQTPPDGGENEEPERQPPQQRGVGSAAATNSAVASTPKGQSAPEEALSTSRRPPPPAAATDAEAVTPVAQDRAPEPTPQPRTERSSAAPSHRSSAAGTPFLRPAAGNPQRRPSHTSSTAEEEPNPRPVGGPRKASSGSSPAKMKKRRAFHEHPPWVDIVPPPGEQVGEREPEEEEERYNGYARAPPARRAPAKRRYIEQIDTDGRTPSEQQRWAGRAPVGPPSETSENELIISADAMPNSTPKERVAARRRRNSGGPAAGEVIAKPPPSPQPHTAAHAEAPSALRTPRSQPAQQQTTAPPHTRTPLPVPPQHVQHRRAPAAAPPIPVRTSYTDPSASAEATEPRRALATQMPPPTAYYIDEATGGPRRLSMDPVAMAAIETSTAALIRAHAPAALGSSGDRNMDPSVMSQRSLPPSTMDAAMYRDPGKVPPSHLIDPMYAPAAVGPFASENHRQYGDVAPPADGAAGRSRVASNAPNSASQSFNGGSRRNEAGAAGAAAHVPTRPPPGSSDYGAHRYGDEVDAVSEDAPSSEHRTPYEVPTNAAQQQQQPSGVRDGSGYGGAASASASHPSKPSSAMPSKASWSPADGPSLEVEAPGAEYSEEEVPDYGAGGGDDDAAAADAGSAHADDAATVTTTAMTAVPANEGHVVERQDPKWELLQPPQEENKKLYQQAKFVAQMRNVTPI</sequence>
<feature type="compositionally biased region" description="Basic and acidic residues" evidence="1">
    <location>
        <begin position="109"/>
        <end position="123"/>
    </location>
</feature>
<dbReference type="Proteomes" id="UP000037923">
    <property type="component" value="Unassembled WGS sequence"/>
</dbReference>
<dbReference type="OrthoDB" id="267346at2759"/>
<feature type="compositionally biased region" description="Polar residues" evidence="1">
    <location>
        <begin position="634"/>
        <end position="650"/>
    </location>
</feature>
<evidence type="ECO:0000313" key="3">
    <source>
        <dbReference type="Proteomes" id="UP000037923"/>
    </source>
</evidence>
<name>A0A0N0DY42_LEPPY</name>
<evidence type="ECO:0000313" key="2">
    <source>
        <dbReference type="EMBL" id="KPA83671.1"/>
    </source>
</evidence>
<feature type="compositionally biased region" description="Polar residues" evidence="1">
    <location>
        <begin position="125"/>
        <end position="144"/>
    </location>
</feature>
<feature type="compositionally biased region" description="Low complexity" evidence="1">
    <location>
        <begin position="49"/>
        <end position="68"/>
    </location>
</feature>
<dbReference type="EMBL" id="LGTL01000003">
    <property type="protein sequence ID" value="KPA83671.1"/>
    <property type="molecule type" value="Genomic_DNA"/>
</dbReference>
<reference evidence="2 3" key="1">
    <citation type="submission" date="2015-07" db="EMBL/GenBank/DDBJ databases">
        <title>High-quality genome of monoxenous trypanosomatid Leptomonas pyrrhocoris.</title>
        <authorList>
            <person name="Flegontov P."/>
            <person name="Butenko A."/>
            <person name="Firsov S."/>
            <person name="Vlcek C."/>
            <person name="Logacheva M.D."/>
            <person name="Field M."/>
            <person name="Filatov D."/>
            <person name="Flegontova O."/>
            <person name="Gerasimov E."/>
            <person name="Jackson A.P."/>
            <person name="Kelly S."/>
            <person name="Opperdoes F."/>
            <person name="O'Reilly A."/>
            <person name="Votypka J."/>
            <person name="Yurchenko V."/>
            <person name="Lukes J."/>
        </authorList>
    </citation>
    <scope>NUCLEOTIDE SEQUENCE [LARGE SCALE GENOMIC DNA]</scope>
    <source>
        <strain evidence="2">H10</strain>
    </source>
</reference>
<feature type="region of interest" description="Disordered" evidence="1">
    <location>
        <begin position="615"/>
        <end position="793"/>
    </location>
</feature>
<feature type="compositionally biased region" description="Low complexity" evidence="1">
    <location>
        <begin position="725"/>
        <end position="749"/>
    </location>
</feature>
<feature type="compositionally biased region" description="Low complexity" evidence="1">
    <location>
        <begin position="782"/>
        <end position="793"/>
    </location>
</feature>
<feature type="compositionally biased region" description="Low complexity" evidence="1">
    <location>
        <begin position="221"/>
        <end position="232"/>
    </location>
</feature>
<keyword evidence="3" id="KW-1185">Reference proteome</keyword>
<feature type="compositionally biased region" description="Polar residues" evidence="1">
    <location>
        <begin position="705"/>
        <end position="714"/>
    </location>
</feature>
<feature type="compositionally biased region" description="Low complexity" evidence="1">
    <location>
        <begin position="619"/>
        <end position="630"/>
    </location>
</feature>
<feature type="compositionally biased region" description="Basic and acidic residues" evidence="1">
    <location>
        <begin position="358"/>
        <end position="369"/>
    </location>
</feature>
<feature type="region of interest" description="Disordered" evidence="1">
    <location>
        <begin position="559"/>
        <end position="579"/>
    </location>
</feature>
<comment type="caution">
    <text evidence="2">The sequence shown here is derived from an EMBL/GenBank/DDBJ whole genome shotgun (WGS) entry which is preliminary data.</text>
</comment>
<dbReference type="OMA" id="PPTAYVM"/>
<protein>
    <submittedName>
        <fullName evidence="2">Uncharacterized protein</fullName>
    </submittedName>
</protein>
<feature type="compositionally biased region" description="Low complexity" evidence="1">
    <location>
        <begin position="248"/>
        <end position="259"/>
    </location>
</feature>
<organism evidence="2 3">
    <name type="scientific">Leptomonas pyrrhocoris</name>
    <name type="common">Firebug parasite</name>
    <dbReference type="NCBI Taxonomy" id="157538"/>
    <lineage>
        <taxon>Eukaryota</taxon>
        <taxon>Discoba</taxon>
        <taxon>Euglenozoa</taxon>
        <taxon>Kinetoplastea</taxon>
        <taxon>Metakinetoplastina</taxon>
        <taxon>Trypanosomatida</taxon>
        <taxon>Trypanosomatidae</taxon>
        <taxon>Leishmaniinae</taxon>
        <taxon>Leptomonas</taxon>
    </lineage>
</organism>
<feature type="region of interest" description="Disordered" evidence="1">
    <location>
        <begin position="1"/>
        <end position="528"/>
    </location>
</feature>
<evidence type="ECO:0000256" key="1">
    <source>
        <dbReference type="SAM" id="MobiDB-lite"/>
    </source>
</evidence>
<dbReference type="AlphaFoldDB" id="A0A0N0DY42"/>